<sequence length="175" mass="20830">MKKILKSLVYVIFFIFISMVLLPKQELFYFLEKKIEEKNIVISNEQFENKILGFDLKYSDIYFEQINVANVEKLSINTYLFYNQVSIKNVRLLDSFKSMFPTPLTNIYLTYSILDYENVQIEADGIFGKLYGSINIFDRKAIVYLEATSSMKNSYSNVLRQMKFKDGRYVYEYKF</sequence>
<evidence type="ECO:0000256" key="1">
    <source>
        <dbReference type="SAM" id="Phobius"/>
    </source>
</evidence>
<feature type="transmembrane region" description="Helical" evidence="1">
    <location>
        <begin position="7"/>
        <end position="23"/>
    </location>
</feature>
<reference evidence="2" key="1">
    <citation type="submission" date="2022-07" db="EMBL/GenBank/DDBJ databases">
        <title>Arcobacter roscoffensis sp. nov., a marine bacterium isolated from coastal seawater collected from Roscoff, France.</title>
        <authorList>
            <person name="Pascual J."/>
            <person name="Lepeaux C."/>
            <person name="Methner A."/>
            <person name="Overmann J."/>
        </authorList>
    </citation>
    <scope>NUCLEOTIDE SEQUENCE</scope>
    <source>
        <strain evidence="2">ARW1-2F2</strain>
    </source>
</reference>
<accession>A0ABY5E3X0</accession>
<protein>
    <recommendedName>
        <fullName evidence="4">DUF3971 domain-containing protein</fullName>
    </recommendedName>
</protein>
<dbReference type="Proteomes" id="UP001060012">
    <property type="component" value="Chromosome"/>
</dbReference>
<keyword evidence="1" id="KW-0472">Membrane</keyword>
<dbReference type="EMBL" id="CP100595">
    <property type="protein sequence ID" value="UTJ05763.1"/>
    <property type="molecule type" value="Genomic_DNA"/>
</dbReference>
<evidence type="ECO:0000313" key="2">
    <source>
        <dbReference type="EMBL" id="UTJ05763.1"/>
    </source>
</evidence>
<keyword evidence="1" id="KW-1133">Transmembrane helix</keyword>
<name>A0ABY5E3X0_9BACT</name>
<gene>
    <name evidence="2" type="ORF">NJU99_10925</name>
</gene>
<keyword evidence="3" id="KW-1185">Reference proteome</keyword>
<organism evidence="2 3">
    <name type="scientific">Arcobacter roscoffensis</name>
    <dbReference type="NCBI Taxonomy" id="2961520"/>
    <lineage>
        <taxon>Bacteria</taxon>
        <taxon>Pseudomonadati</taxon>
        <taxon>Campylobacterota</taxon>
        <taxon>Epsilonproteobacteria</taxon>
        <taxon>Campylobacterales</taxon>
        <taxon>Arcobacteraceae</taxon>
        <taxon>Arcobacter</taxon>
    </lineage>
</organism>
<keyword evidence="1" id="KW-0812">Transmembrane</keyword>
<dbReference type="RefSeq" id="WP_254575944.1">
    <property type="nucleotide sequence ID" value="NZ_CP100595.1"/>
</dbReference>
<evidence type="ECO:0008006" key="4">
    <source>
        <dbReference type="Google" id="ProtNLM"/>
    </source>
</evidence>
<evidence type="ECO:0000313" key="3">
    <source>
        <dbReference type="Proteomes" id="UP001060012"/>
    </source>
</evidence>
<proteinExistence type="predicted"/>